<sequence>MPNAPVVEPPRKLLGPPPPPPSSMIPKLPRGVMGQGCVCVPSYVVTTIVGSSQDLSTLFFTPHAVLVHR</sequence>
<feature type="region of interest" description="Disordered" evidence="1">
    <location>
        <begin position="1"/>
        <end position="27"/>
    </location>
</feature>
<dbReference type="EMBL" id="SDAM02000060">
    <property type="protein sequence ID" value="KAH6833070.1"/>
    <property type="molecule type" value="Genomic_DNA"/>
</dbReference>
<proteinExistence type="predicted"/>
<keyword evidence="3" id="KW-1185">Reference proteome</keyword>
<protein>
    <submittedName>
        <fullName evidence="2">Uncharacterized protein</fullName>
    </submittedName>
</protein>
<comment type="caution">
    <text evidence="2">The sequence shown here is derived from an EMBL/GenBank/DDBJ whole genome shotgun (WGS) entry which is preliminary data.</text>
</comment>
<accession>A0AAD4JH98</accession>
<evidence type="ECO:0000313" key="2">
    <source>
        <dbReference type="EMBL" id="KAH6833070.1"/>
    </source>
</evidence>
<gene>
    <name evidence="2" type="ORF">C2S53_005018</name>
</gene>
<evidence type="ECO:0000256" key="1">
    <source>
        <dbReference type="SAM" id="MobiDB-lite"/>
    </source>
</evidence>
<reference evidence="2 3" key="1">
    <citation type="journal article" date="2021" name="Nat. Commun.">
        <title>Incipient diploidization of the medicinal plant Perilla within 10,000 years.</title>
        <authorList>
            <person name="Zhang Y."/>
            <person name="Shen Q."/>
            <person name="Leng L."/>
            <person name="Zhang D."/>
            <person name="Chen S."/>
            <person name="Shi Y."/>
            <person name="Ning Z."/>
            <person name="Chen S."/>
        </authorList>
    </citation>
    <scope>NUCLEOTIDE SEQUENCE [LARGE SCALE GENOMIC DNA]</scope>
    <source>
        <strain evidence="3">cv. PC099</strain>
    </source>
</reference>
<evidence type="ECO:0000313" key="3">
    <source>
        <dbReference type="Proteomes" id="UP001190926"/>
    </source>
</evidence>
<dbReference type="Proteomes" id="UP001190926">
    <property type="component" value="Unassembled WGS sequence"/>
</dbReference>
<name>A0AAD4JH98_PERFH</name>
<organism evidence="2 3">
    <name type="scientific">Perilla frutescens var. hirtella</name>
    <name type="common">Perilla citriodora</name>
    <name type="synonym">Perilla setoyensis</name>
    <dbReference type="NCBI Taxonomy" id="608512"/>
    <lineage>
        <taxon>Eukaryota</taxon>
        <taxon>Viridiplantae</taxon>
        <taxon>Streptophyta</taxon>
        <taxon>Embryophyta</taxon>
        <taxon>Tracheophyta</taxon>
        <taxon>Spermatophyta</taxon>
        <taxon>Magnoliopsida</taxon>
        <taxon>eudicotyledons</taxon>
        <taxon>Gunneridae</taxon>
        <taxon>Pentapetalae</taxon>
        <taxon>asterids</taxon>
        <taxon>lamiids</taxon>
        <taxon>Lamiales</taxon>
        <taxon>Lamiaceae</taxon>
        <taxon>Nepetoideae</taxon>
        <taxon>Elsholtzieae</taxon>
        <taxon>Perilla</taxon>
    </lineage>
</organism>
<dbReference type="AlphaFoldDB" id="A0AAD4JH98"/>